<feature type="compositionally biased region" description="Polar residues" evidence="1">
    <location>
        <begin position="373"/>
        <end position="385"/>
    </location>
</feature>
<evidence type="ECO:0000313" key="2">
    <source>
        <dbReference type="EMBL" id="KAF8819849.1"/>
    </source>
</evidence>
<protein>
    <submittedName>
        <fullName evidence="2">Uncharacterized protein</fullName>
    </submittedName>
</protein>
<accession>A0ABQ7J785</accession>
<name>A0ABQ7J785_9APIC</name>
<dbReference type="Proteomes" id="UP000823046">
    <property type="component" value="Unassembled WGS sequence"/>
</dbReference>
<dbReference type="EMBL" id="JADAQX010000579">
    <property type="protein sequence ID" value="KAF8819849.1"/>
    <property type="molecule type" value="Genomic_DNA"/>
</dbReference>
<comment type="caution">
    <text evidence="2">The sequence shown here is derived from an EMBL/GenBank/DDBJ whole genome shotgun (WGS) entry which is preliminary data.</text>
</comment>
<gene>
    <name evidence="2" type="ORF">IE077_003888</name>
</gene>
<feature type="compositionally biased region" description="Basic and acidic residues" evidence="1">
    <location>
        <begin position="643"/>
        <end position="653"/>
    </location>
</feature>
<feature type="region of interest" description="Disordered" evidence="1">
    <location>
        <begin position="373"/>
        <end position="396"/>
    </location>
</feature>
<reference evidence="2 3" key="1">
    <citation type="journal article" date="2020" name="bioRxiv">
        <title>Metabolic contributions of an alphaproteobacterial endosymbiont in the apicomplexan Cardiosporidium cionae.</title>
        <authorList>
            <person name="Hunter E.S."/>
            <person name="Paight C.J."/>
            <person name="Lane C.E."/>
        </authorList>
    </citation>
    <scope>NUCLEOTIDE SEQUENCE [LARGE SCALE GENOMIC DNA]</scope>
    <source>
        <strain evidence="2">ESH_2018</strain>
    </source>
</reference>
<keyword evidence="3" id="KW-1185">Reference proteome</keyword>
<organism evidence="2 3">
    <name type="scientific">Cardiosporidium cionae</name>
    <dbReference type="NCBI Taxonomy" id="476202"/>
    <lineage>
        <taxon>Eukaryota</taxon>
        <taxon>Sar</taxon>
        <taxon>Alveolata</taxon>
        <taxon>Apicomplexa</taxon>
        <taxon>Aconoidasida</taxon>
        <taxon>Nephromycida</taxon>
        <taxon>Cardiosporidium</taxon>
    </lineage>
</organism>
<feature type="region of interest" description="Disordered" evidence="1">
    <location>
        <begin position="613"/>
        <end position="653"/>
    </location>
</feature>
<feature type="non-terminal residue" evidence="2">
    <location>
        <position position="653"/>
    </location>
</feature>
<evidence type="ECO:0000256" key="1">
    <source>
        <dbReference type="SAM" id="MobiDB-lite"/>
    </source>
</evidence>
<proteinExistence type="predicted"/>
<evidence type="ECO:0000313" key="3">
    <source>
        <dbReference type="Proteomes" id="UP000823046"/>
    </source>
</evidence>
<sequence>MFRMVSAAVVDFINKSIGDFVEGFDQSQIDFSSLLSGTISLKHVQLKQTLIDSMNLPLHLVSSYIGQFYIHFPLHSFFRGKIKLHIKDCVVLVSTKPFHEWKSDKFKEFYLQNKRKGLDNGEFLTRLVASEGGLMWQMLLTLFNNLYVEIENFHFRIEDYCSRRQHNFAMGASLRYLVVSGEAVPHFYTPEGRYFDETSGSSVRLRDNTIFKVLLLQGFGFYVDTLSNESSPEFTEIKEAFANRMPRHPFPSFAELPGRVPSQPSKIYRNRNQCNAQLYQQCISKCSPAQKSAVPPVAETTEDLDLNLKSLYSSPLSYMANQIGGKVAEMSKKHTASDDKAAASTPNSHSKSYFDYSTWFLSSFTDEKGATASLTNDSSYHNKANSYPHRDSDTSPQISHPILSPWESWIPHLSLNMAVTLSKSLNESSPLSPPHTQGRQYQTTVDVGAKLSSYDEEVSFCSSEDGSSSHFSLSQDERPDLSLPLLPLDILGSSSSEGSPFPSPIGAEYSSMDGFNSSKFFRNAEIHRGEIYFDALSNDDVNEIVDVNSVGAEMMEMSGRTAEAAGNSFVEMPNTEKECFVSPILRMNDDASPLLSSSLEGMNGFMEFHQSRAPLQTPEGGREAPLPASSFDHAHPTPISHHKNSESRYISEQ</sequence>